<dbReference type="InterPro" id="IPR044855">
    <property type="entry name" value="CoA-Trfase_III_dom3_sf"/>
</dbReference>
<dbReference type="Pfam" id="PF02515">
    <property type="entry name" value="CoA_transf_3"/>
    <property type="match status" value="1"/>
</dbReference>
<dbReference type="InterPro" id="IPR050483">
    <property type="entry name" value="CoA-transferase_III_domain"/>
</dbReference>
<evidence type="ECO:0000256" key="2">
    <source>
        <dbReference type="SAM" id="MobiDB-lite"/>
    </source>
</evidence>
<dbReference type="GO" id="GO:0008410">
    <property type="term" value="F:CoA-transferase activity"/>
    <property type="evidence" value="ECO:0007669"/>
    <property type="project" value="TreeGrafter"/>
</dbReference>
<accession>A0A381ZMD8</accession>
<dbReference type="Gene3D" id="3.40.50.10540">
    <property type="entry name" value="Crotonobetainyl-coa:carnitine coa-transferase, domain 1"/>
    <property type="match status" value="1"/>
</dbReference>
<dbReference type="AlphaFoldDB" id="A0A381ZMD8"/>
<dbReference type="EMBL" id="UINC01021767">
    <property type="protein sequence ID" value="SVA90022.1"/>
    <property type="molecule type" value="Genomic_DNA"/>
</dbReference>
<proteinExistence type="predicted"/>
<dbReference type="PANTHER" id="PTHR48207:SF4">
    <property type="entry name" value="BLL6097 PROTEIN"/>
    <property type="match status" value="1"/>
</dbReference>
<reference evidence="3" key="1">
    <citation type="submission" date="2018-05" db="EMBL/GenBank/DDBJ databases">
        <authorList>
            <person name="Lanie J.A."/>
            <person name="Ng W.-L."/>
            <person name="Kazmierczak K.M."/>
            <person name="Andrzejewski T.M."/>
            <person name="Davidsen T.M."/>
            <person name="Wayne K.J."/>
            <person name="Tettelin H."/>
            <person name="Glass J.I."/>
            <person name="Rusch D."/>
            <person name="Podicherti R."/>
            <person name="Tsui H.-C.T."/>
            <person name="Winkler M.E."/>
        </authorList>
    </citation>
    <scope>NUCLEOTIDE SEQUENCE</scope>
</reference>
<dbReference type="InterPro" id="IPR023606">
    <property type="entry name" value="CoA-Trfase_III_dom_1_sf"/>
</dbReference>
<feature type="region of interest" description="Disordered" evidence="2">
    <location>
        <begin position="34"/>
        <end position="53"/>
    </location>
</feature>
<name>A0A381ZMD8_9ZZZZ</name>
<evidence type="ECO:0000313" key="3">
    <source>
        <dbReference type="EMBL" id="SVA90022.1"/>
    </source>
</evidence>
<dbReference type="SUPFAM" id="SSF89796">
    <property type="entry name" value="CoA-transferase family III (CaiB/BaiF)"/>
    <property type="match status" value="1"/>
</dbReference>
<dbReference type="InterPro" id="IPR003673">
    <property type="entry name" value="CoA-Trfase_fam_III"/>
</dbReference>
<protein>
    <recommendedName>
        <fullName evidence="4">CoA transferase</fullName>
    </recommendedName>
</protein>
<feature type="region of interest" description="Disordered" evidence="2">
    <location>
        <begin position="1"/>
        <end position="21"/>
    </location>
</feature>
<feature type="compositionally biased region" description="Polar residues" evidence="2">
    <location>
        <begin position="8"/>
        <end position="18"/>
    </location>
</feature>
<evidence type="ECO:0000256" key="1">
    <source>
        <dbReference type="ARBA" id="ARBA00022679"/>
    </source>
</evidence>
<organism evidence="3">
    <name type="scientific">marine metagenome</name>
    <dbReference type="NCBI Taxonomy" id="408172"/>
    <lineage>
        <taxon>unclassified sequences</taxon>
        <taxon>metagenomes</taxon>
        <taxon>ecological metagenomes</taxon>
    </lineage>
</organism>
<sequence>MPEAAPVTTATLPSSSPSMRYPHIRKANQRLADGRPALSGAPMPEHHGYRRPMPGPLDGIRIVDLSVALTGPLAAGMLVDQGADCIKVEQAPTGDVIRWLGSTVSGISSMFQMANRGKRSVVLDLRQADGMAILRDLIVDADVLVQNFRPGVAERLGVAYADIRSIRPDIVYADLTGFGPKGPYSHRRVYDTVIQAQSGLAASQTGINDDQPKFLKQLVCDKVTAYTACQAITAALFARERGAGGQHLELSMLDACIAFLFVDGADHEIILDGDHSGPQSVAANNTPLAFGDGFAAVAVPTDDEFHGLARAMSVDSSDPGLATIRDRSTNRDITMAVHRAVREQATGLTVAEAEARMDANQVPFGIVRSVSEVPNDPQVVANEIFSEFDHPAAGRVRHHRPPTRFHGTPTELRQLAAPTLGQHSDEIVAQTGRADQIHELRAAGVIQ</sequence>
<dbReference type="PANTHER" id="PTHR48207">
    <property type="entry name" value="SUCCINATE--HYDROXYMETHYLGLUTARATE COA-TRANSFERASE"/>
    <property type="match status" value="1"/>
</dbReference>
<evidence type="ECO:0008006" key="4">
    <source>
        <dbReference type="Google" id="ProtNLM"/>
    </source>
</evidence>
<keyword evidence="1" id="KW-0808">Transferase</keyword>
<gene>
    <name evidence="3" type="ORF">METZ01_LOCUS142876</name>
</gene>
<dbReference type="Gene3D" id="3.30.1540.10">
    <property type="entry name" value="formyl-coa transferase, domain 3"/>
    <property type="match status" value="1"/>
</dbReference>